<comment type="cofactor">
    <cofactor evidence="18">
        <name>Cu cation</name>
        <dbReference type="ChEBI" id="CHEBI:23378"/>
    </cofactor>
    <text evidence="18">Binds a copper A center.</text>
</comment>
<evidence type="ECO:0000256" key="16">
    <source>
        <dbReference type="PROSITE-ProRule" id="PRU00433"/>
    </source>
</evidence>
<keyword evidence="12 18" id="KW-0186">Copper</keyword>
<keyword evidence="7 16" id="KW-0479">Metal-binding</keyword>
<dbReference type="Pfam" id="PF00034">
    <property type="entry name" value="Cytochrom_C"/>
    <property type="match status" value="1"/>
</dbReference>
<evidence type="ECO:0000256" key="8">
    <source>
        <dbReference type="ARBA" id="ARBA00022967"/>
    </source>
</evidence>
<dbReference type="GO" id="GO:0005886">
    <property type="term" value="C:plasma membrane"/>
    <property type="evidence" value="ECO:0007669"/>
    <property type="project" value="UniProtKB-SubCell"/>
</dbReference>
<evidence type="ECO:0000256" key="13">
    <source>
        <dbReference type="ARBA" id="ARBA00023136"/>
    </source>
</evidence>
<keyword evidence="10 19" id="KW-1133">Transmembrane helix</keyword>
<dbReference type="Pfam" id="PF02790">
    <property type="entry name" value="COX2_TM"/>
    <property type="match status" value="1"/>
</dbReference>
<feature type="domain" description="Cytochrome oxidase subunit II transmembrane region profile" evidence="21">
    <location>
        <begin position="23"/>
        <end position="121"/>
    </location>
</feature>
<comment type="catalytic activity">
    <reaction evidence="15 18">
        <text>4 Fe(II)-[cytochrome c] + O2 + 8 H(+)(in) = 4 Fe(III)-[cytochrome c] + 2 H2O + 4 H(+)(out)</text>
        <dbReference type="Rhea" id="RHEA:11436"/>
        <dbReference type="Rhea" id="RHEA-COMP:10350"/>
        <dbReference type="Rhea" id="RHEA-COMP:14399"/>
        <dbReference type="ChEBI" id="CHEBI:15377"/>
        <dbReference type="ChEBI" id="CHEBI:15378"/>
        <dbReference type="ChEBI" id="CHEBI:15379"/>
        <dbReference type="ChEBI" id="CHEBI:29033"/>
        <dbReference type="ChEBI" id="CHEBI:29034"/>
        <dbReference type="EC" id="7.1.1.9"/>
    </reaction>
</comment>
<dbReference type="PROSITE" id="PS00078">
    <property type="entry name" value="COX2"/>
    <property type="match status" value="1"/>
</dbReference>
<dbReference type="InterPro" id="IPR011759">
    <property type="entry name" value="Cyt_c_oxidase_su2_TM_dom"/>
</dbReference>
<evidence type="ECO:0000256" key="14">
    <source>
        <dbReference type="ARBA" id="ARBA00024688"/>
    </source>
</evidence>
<keyword evidence="9 17" id="KW-0249">Electron transport</keyword>
<dbReference type="PANTHER" id="PTHR22888">
    <property type="entry name" value="CYTOCHROME C OXIDASE, SUBUNIT II"/>
    <property type="match status" value="1"/>
</dbReference>
<dbReference type="SUPFAM" id="SSF49503">
    <property type="entry name" value="Cupredoxins"/>
    <property type="match status" value="1"/>
</dbReference>
<dbReference type="SUPFAM" id="SSF46626">
    <property type="entry name" value="Cytochrome c"/>
    <property type="match status" value="1"/>
</dbReference>
<evidence type="ECO:0000256" key="5">
    <source>
        <dbReference type="ARBA" id="ARBA00022660"/>
    </source>
</evidence>
<evidence type="ECO:0000313" key="23">
    <source>
        <dbReference type="EMBL" id="XDK34024.1"/>
    </source>
</evidence>
<keyword evidence="3 17" id="KW-0813">Transport</keyword>
<evidence type="ECO:0000256" key="11">
    <source>
        <dbReference type="ARBA" id="ARBA00023004"/>
    </source>
</evidence>
<evidence type="ECO:0000259" key="20">
    <source>
        <dbReference type="PROSITE" id="PS50857"/>
    </source>
</evidence>
<sequence length="357" mass="39798">MKTWLGKSRALFLLGSLALLLAGCGRENLTALVPKGYGAQSSMNLIILTIVIMTFVFLAVMIAYVVIILRFRKKKGREDFIPKQVEGSHTLETIWTAIPIILVLIMAVPTVIATFDLADTSDQDEHINIDVTGKQYWWHFDYPGEEFQTSQELYIPVNTKVYVNLKTDDVLHSFWVPSISGKLDANPENLNTLFIEAYEEGVYFGKCAELCGPSHSLMDFKVVVVSEEDYETWVQDMKDFDPEQLELDAVAQEGKELFEGNSCLNCHAIGSQSGYIENSVPVGPDLTAFGTRSRLAGIKPFTKENIVDWLVDPEAIKPDNKMTGAYPELSNEEAEKIAEYLLQLNPSEVGPDTVGAQ</sequence>
<keyword evidence="6 17" id="KW-0812">Transmembrane</keyword>
<dbReference type="Gene3D" id="2.60.40.420">
    <property type="entry name" value="Cupredoxins - blue copper proteins"/>
    <property type="match status" value="1"/>
</dbReference>
<comment type="function">
    <text evidence="14 18">Subunits I and II form the functional core of the enzyme complex. Electrons originating in cytochrome c are transferred via heme a and Cu(A) to the binuclear center formed by heme a3 and Cu(B).</text>
</comment>
<evidence type="ECO:0000256" key="19">
    <source>
        <dbReference type="SAM" id="Phobius"/>
    </source>
</evidence>
<dbReference type="SUPFAM" id="SSF81464">
    <property type="entry name" value="Cytochrome c oxidase subunit II-like, transmembrane region"/>
    <property type="match status" value="1"/>
</dbReference>
<evidence type="ECO:0000259" key="21">
    <source>
        <dbReference type="PROSITE" id="PS50999"/>
    </source>
</evidence>
<dbReference type="EC" id="7.1.1.9" evidence="18"/>
<evidence type="ECO:0000256" key="12">
    <source>
        <dbReference type="ARBA" id="ARBA00023008"/>
    </source>
</evidence>
<protein>
    <recommendedName>
        <fullName evidence="18">Cytochrome c oxidase subunit 2</fullName>
        <ecNumber evidence="18">7.1.1.9</ecNumber>
    </recommendedName>
</protein>
<keyword evidence="11 16" id="KW-0408">Iron</keyword>
<proteinExistence type="inferred from homology"/>
<dbReference type="InterPro" id="IPR034236">
    <property type="entry name" value="CuRO_CcO_Caa3_II"/>
</dbReference>
<evidence type="ECO:0000256" key="1">
    <source>
        <dbReference type="ARBA" id="ARBA00004141"/>
    </source>
</evidence>
<accession>A0AB39HTJ4</accession>
<dbReference type="PROSITE" id="PS51007">
    <property type="entry name" value="CYTC"/>
    <property type="match status" value="1"/>
</dbReference>
<dbReference type="GO" id="GO:0005507">
    <property type="term" value="F:copper ion binding"/>
    <property type="evidence" value="ECO:0007669"/>
    <property type="project" value="InterPro"/>
</dbReference>
<comment type="similarity">
    <text evidence="2 17">Belongs to the cytochrome c oxidase subunit 2 family.</text>
</comment>
<evidence type="ECO:0000256" key="17">
    <source>
        <dbReference type="RuleBase" id="RU000456"/>
    </source>
</evidence>
<dbReference type="NCBIfam" id="TIGR02866">
    <property type="entry name" value="CoxB"/>
    <property type="match status" value="1"/>
</dbReference>
<dbReference type="InterPro" id="IPR002429">
    <property type="entry name" value="CcO_II-like_C"/>
</dbReference>
<evidence type="ECO:0000256" key="7">
    <source>
        <dbReference type="ARBA" id="ARBA00022723"/>
    </source>
</evidence>
<dbReference type="InterPro" id="IPR036257">
    <property type="entry name" value="Cyt_c_oxidase_su2_TM_sf"/>
</dbReference>
<evidence type="ECO:0000256" key="10">
    <source>
        <dbReference type="ARBA" id="ARBA00022989"/>
    </source>
</evidence>
<dbReference type="RefSeq" id="WP_368654702.1">
    <property type="nucleotide sequence ID" value="NZ_CP162599.1"/>
</dbReference>
<evidence type="ECO:0000256" key="4">
    <source>
        <dbReference type="ARBA" id="ARBA00022617"/>
    </source>
</evidence>
<dbReference type="PROSITE" id="PS50857">
    <property type="entry name" value="COX2_CUA"/>
    <property type="match status" value="1"/>
</dbReference>
<keyword evidence="13 19" id="KW-0472">Membrane</keyword>
<dbReference type="InterPro" id="IPR036909">
    <property type="entry name" value="Cyt_c-like_dom_sf"/>
</dbReference>
<evidence type="ECO:0000256" key="15">
    <source>
        <dbReference type="ARBA" id="ARBA00047816"/>
    </source>
</evidence>
<dbReference type="PROSITE" id="PS51257">
    <property type="entry name" value="PROKAR_LIPOPROTEIN"/>
    <property type="match status" value="1"/>
</dbReference>
<dbReference type="GO" id="GO:0020037">
    <property type="term" value="F:heme binding"/>
    <property type="evidence" value="ECO:0007669"/>
    <property type="project" value="InterPro"/>
</dbReference>
<feature type="domain" description="Cytochrome oxidase subunit II copper A binding" evidence="20">
    <location>
        <begin position="124"/>
        <end position="236"/>
    </location>
</feature>
<gene>
    <name evidence="23" type="primary">coxB</name>
    <name evidence="23" type="ORF">AB4Y30_06640</name>
</gene>
<dbReference type="GO" id="GO:0004129">
    <property type="term" value="F:cytochrome-c oxidase activity"/>
    <property type="evidence" value="ECO:0007669"/>
    <property type="project" value="UniProtKB-EC"/>
</dbReference>
<dbReference type="GO" id="GO:0042773">
    <property type="term" value="P:ATP synthesis coupled electron transport"/>
    <property type="evidence" value="ECO:0007669"/>
    <property type="project" value="TreeGrafter"/>
</dbReference>
<feature type="transmembrane region" description="Helical" evidence="19">
    <location>
        <begin position="90"/>
        <end position="112"/>
    </location>
</feature>
<evidence type="ECO:0000256" key="3">
    <source>
        <dbReference type="ARBA" id="ARBA00022448"/>
    </source>
</evidence>
<dbReference type="AlphaFoldDB" id="A0AB39HTJ4"/>
<dbReference type="InterPro" id="IPR009056">
    <property type="entry name" value="Cyt_c-like_dom"/>
</dbReference>
<evidence type="ECO:0000256" key="18">
    <source>
        <dbReference type="RuleBase" id="RU004024"/>
    </source>
</evidence>
<dbReference type="InterPro" id="IPR001505">
    <property type="entry name" value="Copper_CuA"/>
</dbReference>
<dbReference type="Gene3D" id="1.10.287.90">
    <property type="match status" value="1"/>
</dbReference>
<dbReference type="InterPro" id="IPR014222">
    <property type="entry name" value="Cyt_c_oxidase_su2"/>
</dbReference>
<dbReference type="InterPro" id="IPR008972">
    <property type="entry name" value="Cupredoxin"/>
</dbReference>
<evidence type="ECO:0000256" key="6">
    <source>
        <dbReference type="ARBA" id="ARBA00022692"/>
    </source>
</evidence>
<dbReference type="CDD" id="cd04213">
    <property type="entry name" value="CuRO_CcO_Caa3_II"/>
    <property type="match status" value="1"/>
</dbReference>
<organism evidence="23">
    <name type="scientific">Ornithinibacillus sp. 4-3</name>
    <dbReference type="NCBI Taxonomy" id="3231488"/>
    <lineage>
        <taxon>Bacteria</taxon>
        <taxon>Bacillati</taxon>
        <taxon>Bacillota</taxon>
        <taxon>Bacilli</taxon>
        <taxon>Bacillales</taxon>
        <taxon>Bacillaceae</taxon>
        <taxon>Ornithinibacillus</taxon>
    </lineage>
</organism>
<reference evidence="23" key="1">
    <citation type="submission" date="2024-07" db="EMBL/GenBank/DDBJ databases">
        <title>Halotolerant mesophilic bacterium Ornithinibacillus sp. 4-3, sp. nov., isolated from soil.</title>
        <authorList>
            <person name="Sidarenka A.V."/>
            <person name="Guliayeva D.E."/>
            <person name="Leanovich S.I."/>
            <person name="Hileuskaya K.S."/>
            <person name="Akhremchuk A.E."/>
            <person name="Sikolenko M.A."/>
            <person name="Valentovich L.N."/>
        </authorList>
    </citation>
    <scope>NUCLEOTIDE SEQUENCE</scope>
    <source>
        <strain evidence="23">4-3</strain>
    </source>
</reference>
<evidence type="ECO:0000259" key="22">
    <source>
        <dbReference type="PROSITE" id="PS51007"/>
    </source>
</evidence>
<dbReference type="GO" id="GO:0016491">
    <property type="term" value="F:oxidoreductase activity"/>
    <property type="evidence" value="ECO:0007669"/>
    <property type="project" value="InterPro"/>
</dbReference>
<evidence type="ECO:0000256" key="9">
    <source>
        <dbReference type="ARBA" id="ARBA00022982"/>
    </source>
</evidence>
<feature type="transmembrane region" description="Helical" evidence="19">
    <location>
        <begin position="45"/>
        <end position="69"/>
    </location>
</feature>
<dbReference type="Pfam" id="PF00116">
    <property type="entry name" value="COX2"/>
    <property type="match status" value="1"/>
</dbReference>
<evidence type="ECO:0000256" key="2">
    <source>
        <dbReference type="ARBA" id="ARBA00007866"/>
    </source>
</evidence>
<keyword evidence="4 16" id="KW-0349">Heme</keyword>
<keyword evidence="8" id="KW-1278">Translocase</keyword>
<comment type="subcellular location">
    <subcellularLocation>
        <location evidence="17">Cell membrane</location>
        <topology evidence="17">Multi-pass membrane protein</topology>
    </subcellularLocation>
    <subcellularLocation>
        <location evidence="1">Membrane</location>
        <topology evidence="1">Multi-pass membrane protein</topology>
    </subcellularLocation>
</comment>
<name>A0AB39HTJ4_9BACI</name>
<dbReference type="EMBL" id="CP162599">
    <property type="protein sequence ID" value="XDK34024.1"/>
    <property type="molecule type" value="Genomic_DNA"/>
</dbReference>
<keyword evidence="5 17" id="KW-0679">Respiratory chain</keyword>
<dbReference type="PANTHER" id="PTHR22888:SF10">
    <property type="entry name" value="CYTOCHROME C OXIDASE SUBUNIT 2"/>
    <property type="match status" value="1"/>
</dbReference>
<feature type="domain" description="Cytochrome c" evidence="22">
    <location>
        <begin position="249"/>
        <end position="345"/>
    </location>
</feature>
<dbReference type="InterPro" id="IPR045187">
    <property type="entry name" value="CcO_II"/>
</dbReference>
<dbReference type="PROSITE" id="PS50999">
    <property type="entry name" value="COX2_TM"/>
    <property type="match status" value="1"/>
</dbReference>